<dbReference type="SMART" id="SM00642">
    <property type="entry name" value="Aamy"/>
    <property type="match status" value="1"/>
</dbReference>
<evidence type="ECO:0000259" key="8">
    <source>
        <dbReference type="PROSITE" id="PS50812"/>
    </source>
</evidence>
<dbReference type="CDD" id="cd02854">
    <property type="entry name" value="E_set_GBE_euk_N"/>
    <property type="match status" value="1"/>
</dbReference>
<evidence type="ECO:0000256" key="3">
    <source>
        <dbReference type="ARBA" id="ARBA00012541"/>
    </source>
</evidence>
<evidence type="ECO:0000256" key="6">
    <source>
        <dbReference type="ARBA" id="ARBA00060592"/>
    </source>
</evidence>
<protein>
    <recommendedName>
        <fullName evidence="3">1,4-alpha-glucan branching enzyme</fullName>
        <ecNumber evidence="3">2.4.1.18</ecNumber>
    </recommendedName>
</protein>
<feature type="region of interest" description="Disordered" evidence="7">
    <location>
        <begin position="1959"/>
        <end position="2013"/>
    </location>
</feature>
<comment type="caution">
    <text evidence="9">The sequence shown here is derived from an EMBL/GenBank/DDBJ whole genome shotgun (WGS) entry which is preliminary data.</text>
</comment>
<dbReference type="Pfam" id="PF00534">
    <property type="entry name" value="Glycos_transf_1"/>
    <property type="match status" value="1"/>
</dbReference>
<dbReference type="SUPFAM" id="SSF51445">
    <property type="entry name" value="(Trans)glycosidases"/>
    <property type="match status" value="2"/>
</dbReference>
<dbReference type="InterPro" id="IPR028098">
    <property type="entry name" value="Glyco_trans_4-like_N"/>
</dbReference>
<feature type="compositionally biased region" description="Basic and acidic residues" evidence="7">
    <location>
        <begin position="1963"/>
        <end position="1987"/>
    </location>
</feature>
<dbReference type="InterPro" id="IPR014756">
    <property type="entry name" value="Ig_E-set"/>
</dbReference>
<dbReference type="Gene3D" id="2.60.40.1180">
    <property type="entry name" value="Golgi alpha-mannosidase II"/>
    <property type="match status" value="2"/>
</dbReference>
<evidence type="ECO:0000256" key="1">
    <source>
        <dbReference type="ARBA" id="ARBA00000826"/>
    </source>
</evidence>
<organism evidence="9 10">
    <name type="scientific">Symbiodinium natans</name>
    <dbReference type="NCBI Taxonomy" id="878477"/>
    <lineage>
        <taxon>Eukaryota</taxon>
        <taxon>Sar</taxon>
        <taxon>Alveolata</taxon>
        <taxon>Dinophyceae</taxon>
        <taxon>Suessiales</taxon>
        <taxon>Symbiodiniaceae</taxon>
        <taxon>Symbiodinium</taxon>
    </lineage>
</organism>
<comment type="catalytic activity">
    <reaction evidence="1">
        <text>Transfers a segment of a (1-&gt;4)-alpha-D-glucan chain to a primary hydroxy group in a similar glucan chain.</text>
        <dbReference type="EC" id="2.4.1.18"/>
    </reaction>
</comment>
<feature type="compositionally biased region" description="Basic and acidic residues" evidence="7">
    <location>
        <begin position="868"/>
        <end position="885"/>
    </location>
</feature>
<evidence type="ECO:0000256" key="5">
    <source>
        <dbReference type="ARBA" id="ARBA00022679"/>
    </source>
</evidence>
<dbReference type="CDD" id="cd11321">
    <property type="entry name" value="AmyAc_bac_euk_BE"/>
    <property type="match status" value="1"/>
</dbReference>
<dbReference type="InterPro" id="IPR001296">
    <property type="entry name" value="Glyco_trans_1"/>
</dbReference>
<dbReference type="SUPFAM" id="SSF53756">
    <property type="entry name" value="UDP-Glycosyltransferase/glycogen phosphorylase"/>
    <property type="match status" value="1"/>
</dbReference>
<dbReference type="Gene3D" id="3.20.20.80">
    <property type="entry name" value="Glycosidases"/>
    <property type="match status" value="3"/>
</dbReference>
<feature type="compositionally biased region" description="Polar residues" evidence="7">
    <location>
        <begin position="2036"/>
        <end position="2051"/>
    </location>
</feature>
<feature type="region of interest" description="Disordered" evidence="7">
    <location>
        <begin position="825"/>
        <end position="885"/>
    </location>
</feature>
<evidence type="ECO:0000313" key="9">
    <source>
        <dbReference type="EMBL" id="CAE7312006.1"/>
    </source>
</evidence>
<dbReference type="InterPro" id="IPR006047">
    <property type="entry name" value="GH13_cat_dom"/>
</dbReference>
<dbReference type="InterPro" id="IPR004193">
    <property type="entry name" value="Glyco_hydro_13_N"/>
</dbReference>
<dbReference type="SUPFAM" id="SSF81296">
    <property type="entry name" value="E set domains"/>
    <property type="match status" value="2"/>
</dbReference>
<dbReference type="PANTHER" id="PTHR43651:SF3">
    <property type="entry name" value="1,4-ALPHA-GLUCAN-BRANCHING ENZYME"/>
    <property type="match status" value="1"/>
</dbReference>
<dbReference type="Pfam" id="PF02806">
    <property type="entry name" value="Alpha-amylase_C"/>
    <property type="match status" value="2"/>
</dbReference>
<reference evidence="9" key="1">
    <citation type="submission" date="2021-02" db="EMBL/GenBank/DDBJ databases">
        <authorList>
            <person name="Dougan E. K."/>
            <person name="Rhodes N."/>
            <person name="Thang M."/>
            <person name="Chan C."/>
        </authorList>
    </citation>
    <scope>NUCLEOTIDE SEQUENCE</scope>
</reference>
<dbReference type="OrthoDB" id="196493at2759"/>
<comment type="similarity">
    <text evidence="2">Belongs to the glycosyl hydrolase 13 family. GlgB subfamily.</text>
</comment>
<evidence type="ECO:0000256" key="2">
    <source>
        <dbReference type="ARBA" id="ARBA00009000"/>
    </source>
</evidence>
<feature type="compositionally biased region" description="Low complexity" evidence="7">
    <location>
        <begin position="857"/>
        <end position="867"/>
    </location>
</feature>
<dbReference type="Proteomes" id="UP000604046">
    <property type="component" value="Unassembled WGS sequence"/>
</dbReference>
<dbReference type="CDD" id="cd03801">
    <property type="entry name" value="GT4_PimA-like"/>
    <property type="match status" value="1"/>
</dbReference>
<dbReference type="FunFam" id="3.20.20.80:FF:000001">
    <property type="entry name" value="1,4-alpha-glucan branching enzyme"/>
    <property type="match status" value="1"/>
</dbReference>
<name>A0A812NGL1_9DINO</name>
<dbReference type="Pfam" id="PF00128">
    <property type="entry name" value="Alpha-amylase"/>
    <property type="match status" value="1"/>
</dbReference>
<sequence>MSLKVFDVDPTLKSVGDLIWERVKSFRWWKDELEKLEGGLAKFAEGYREFGFTRQEKGITYREWLPNAKQVFLIGEFNGWENTVPLKSEGFGRWYVELPDLPGGKPAIQHKCQVKVRVETVDHKWIERVPAWAQLAWQDHNTNLFNGVFWLPPKEERYVFKHDRPHKPASPKIYEAHVGMSSKEPKVATYVEFSETVLPRIKRMGYNTVQLMAVAEHAFYGSFGYHVTSYFAPASRCGTPEELKKLVDRAHALGLTVIMDLVHAHCSSNSLDGIAMMDGTDHCYTHGGRKGHHAQWDSKLFHFTKHEVLRFLLSNIRYWLEEFRFDGFRFDGVTSMLYLSHGIGKGYSGSYHDYFGGDADLEGQVYLMLANDLIHSILPSAITVAEDVSGMPTLCLPIEDGGFGFDYRLAMAIPDMFIKLLREVPDDRWDVGFICHTLTNKRWKEKCIGYLESHDQSIVGDKTIAFWLMDQEMYYGMSLAECPEPSIVVDRGLALHKVLRLLVLGIGGAGYLNFMGNEFGHPEWVDFPQQSNGWSHHFCRRRWDLPDDQALRYKYFQNFDELMIALENRFKWLSSEHEFVTVCNESDKVLVFERGSLTFVVNLDPGRSFQGYKVGIAKDEAMRIVLDTDEERFGGHCRLEEGHGKPLPSGGPTHNRPSSCLLYIPARTAQVLAPASLLEGGIRVWLDARWLQEQNIDTPTDVNLALEISDGGKKYLRQFRFNLDSCVTLHIYFDAIFALIAPNGSTICSPIWPDGMFHIYFPGDYTVCSQSVLEADVPKKTWKPAPLSRQPSVVPAASTRDEFFDPSIDAGLVYPEAMVLGPSTMDLLDSPHSSRSTAKATPKSAVLRRERSFCRPSPTSKSSSSEAKGNEKSSKMTVSPEERKARCEERAKRCKEALAKLGSLEYLSTVFKDFGLHHGDGGRWTYREWVPNAKEVYLFGDFNGWNRTGTPLAKAKDNAEIWCCQIGTPLNAALTKGSQYRLYIVPNEGEATEMIPPWAIRYAINSKTKSQNAVVWPTSISRGPSRKDLHQKLELKGKRLHLYEFDITLVAQKGQKPSLKFARSLLQRAAHSGYHGVLLKGLHNAEARFSAGSLMTVSPTLGDPPDFLAFLQKAHDLGLAVILDLASGADPSLSSLPRWYFQAENTRAAVRSFDFARKEVAQHLLYSIKHWVETGVDGFRMDGLPGVEGSEDEAETPAANFAMIMASLAKLAAKDAGRDVVIIGSGDVDSVCDPVESGGFGCDFCQKDLSDFSRLLPGSRRAVAEPSSKATHLERLERTLMEPLNARGNDRVLTCMESTEDFVVSQGPLSVCMLAWETVHTVSGGVVAPYVTNLSEALVRRGNEVHVFTRASHGTKISVETVKGVVYHEVPFQISMDFVEETGNFCKALAAAVAGHEATHGPFDVVHGHEWLVARTRAELRKDVRSVLTIHSTEQGRSSGADYGGQSEQVISLEGEAFNMFDKLFAASQTVRDGVYSQYDLKGKDVQVVHNGAEAIEKLTVDMQKEAREDLDLDETAPVLLYSGRLLPQKGPDVLLEAVPFVLQHWRDAHFIIAGTGHLRGGLERRAAELNVESSVTFAKALQPGTEDYLRYVAACDAVVIPARQDNYGVSVIESWAAGRPVVGSSCGELPRLVQPDATGYLVDQESGSIAWGLCKICENREHARWMGEQGQQQVQDHFLWDFLAKRTEEAYLSLLGLEEAPDAEATKVANMAKSRRPPKPPLASSLGNGATALLKLGRLLCLGFGGDATLTCLGSDFGWTGKIDFPRKSNEFSDEHARFPLELAADATSSYKHLAMFQMCLLRTERSLQWLADPKPEVIHKDEKKQLLVFTRSSVIFAINFSTSQLNLNLDIPQLKGVTCAFKTVVNTQDQRFGGSAASTQSDVLVLEGKVLLLLPAQTGVVLAPALRAADLLADTTLQLPSADAFIDLLAQEQSVLCPISSSKRLSFADIEAEFTANQQETAKETARREAVRRTAAKREASERRAFKAASQRADEEESDEESSPEACKSPVQARVENYMEEKPSGIPLHYQVVGRNTNNDAGNGQQETADASPAKRWLAKYWM</sequence>
<dbReference type="Gene3D" id="3.40.50.2000">
    <property type="entry name" value="Glycogen Phosphorylase B"/>
    <property type="match status" value="2"/>
</dbReference>
<feature type="domain" description="PWWP" evidence="8">
    <location>
        <begin position="15"/>
        <end position="77"/>
    </location>
</feature>
<evidence type="ECO:0000313" key="10">
    <source>
        <dbReference type="Proteomes" id="UP000604046"/>
    </source>
</evidence>
<dbReference type="InterPro" id="IPR013783">
    <property type="entry name" value="Ig-like_fold"/>
</dbReference>
<dbReference type="Gene3D" id="2.60.40.10">
    <property type="entry name" value="Immunoglobulins"/>
    <property type="match status" value="2"/>
</dbReference>
<dbReference type="Pfam" id="PF02922">
    <property type="entry name" value="CBM_48"/>
    <property type="match status" value="2"/>
</dbReference>
<dbReference type="GO" id="GO:0043169">
    <property type="term" value="F:cation binding"/>
    <property type="evidence" value="ECO:0007669"/>
    <property type="project" value="InterPro"/>
</dbReference>
<keyword evidence="5" id="KW-0808">Transferase</keyword>
<dbReference type="Pfam" id="PF13439">
    <property type="entry name" value="Glyco_transf_4"/>
    <property type="match status" value="1"/>
</dbReference>
<dbReference type="PANTHER" id="PTHR43651">
    <property type="entry name" value="1,4-ALPHA-GLUCAN-BRANCHING ENZYME"/>
    <property type="match status" value="1"/>
</dbReference>
<gene>
    <name evidence="9" type="primary">SBE2.2</name>
    <name evidence="9" type="ORF">SNAT2548_LOCUS16382</name>
</gene>
<keyword evidence="4" id="KW-0328">Glycosyltransferase</keyword>
<proteinExistence type="inferred from homology"/>
<dbReference type="GO" id="GO:0004553">
    <property type="term" value="F:hydrolase activity, hydrolyzing O-glycosyl compounds"/>
    <property type="evidence" value="ECO:0007669"/>
    <property type="project" value="InterPro"/>
</dbReference>
<accession>A0A812NGL1</accession>
<comment type="pathway">
    <text evidence="6">Glycan biosynthesis.</text>
</comment>
<dbReference type="InterPro" id="IPR006048">
    <property type="entry name" value="A-amylase/branching_C"/>
</dbReference>
<dbReference type="InterPro" id="IPR000313">
    <property type="entry name" value="PWWP_dom"/>
</dbReference>
<evidence type="ECO:0000256" key="7">
    <source>
        <dbReference type="SAM" id="MobiDB-lite"/>
    </source>
</evidence>
<keyword evidence="10" id="KW-1185">Reference proteome</keyword>
<dbReference type="EC" id="2.4.1.18" evidence="3"/>
<dbReference type="GO" id="GO:0003844">
    <property type="term" value="F:1,4-alpha-glucan branching enzyme activity"/>
    <property type="evidence" value="ECO:0007669"/>
    <property type="project" value="UniProtKB-EC"/>
</dbReference>
<dbReference type="InterPro" id="IPR013780">
    <property type="entry name" value="Glyco_hydro_b"/>
</dbReference>
<feature type="compositionally biased region" description="Acidic residues" evidence="7">
    <location>
        <begin position="1996"/>
        <end position="2005"/>
    </location>
</feature>
<evidence type="ECO:0000256" key="4">
    <source>
        <dbReference type="ARBA" id="ARBA00022676"/>
    </source>
</evidence>
<dbReference type="GO" id="GO:0005975">
    <property type="term" value="P:carbohydrate metabolic process"/>
    <property type="evidence" value="ECO:0007669"/>
    <property type="project" value="InterPro"/>
</dbReference>
<dbReference type="EMBL" id="CAJNDS010002080">
    <property type="protein sequence ID" value="CAE7312006.1"/>
    <property type="molecule type" value="Genomic_DNA"/>
</dbReference>
<dbReference type="PROSITE" id="PS50812">
    <property type="entry name" value="PWWP"/>
    <property type="match status" value="1"/>
</dbReference>
<dbReference type="SUPFAM" id="SSF51011">
    <property type="entry name" value="Glycosyl hydrolase domain"/>
    <property type="match status" value="1"/>
</dbReference>
<dbReference type="GO" id="GO:0005737">
    <property type="term" value="C:cytoplasm"/>
    <property type="evidence" value="ECO:0007669"/>
    <property type="project" value="TreeGrafter"/>
</dbReference>
<feature type="region of interest" description="Disordered" evidence="7">
    <location>
        <begin position="2032"/>
        <end position="2057"/>
    </location>
</feature>
<dbReference type="InterPro" id="IPR017853">
    <property type="entry name" value="GH"/>
</dbReference>